<evidence type="ECO:0000256" key="1">
    <source>
        <dbReference type="ARBA" id="ARBA00004205"/>
    </source>
</evidence>
<dbReference type="InterPro" id="IPR043127">
    <property type="entry name" value="Sec-1-like_dom3a"/>
</dbReference>
<dbReference type="GO" id="GO:0050378">
    <property type="term" value="F:UDP-glucuronate 4-epimerase activity"/>
    <property type="evidence" value="ECO:0007669"/>
    <property type="project" value="UniProtKB-EC"/>
</dbReference>
<comment type="subunit">
    <text evidence="4">Homodimer.</text>
</comment>
<dbReference type="InterPro" id="IPR001509">
    <property type="entry name" value="Epimerase_deHydtase"/>
</dbReference>
<evidence type="ECO:0000313" key="17">
    <source>
        <dbReference type="EMBL" id="CAA7026128.1"/>
    </source>
</evidence>
<reference evidence="17" key="1">
    <citation type="submission" date="2020-01" db="EMBL/GenBank/DDBJ databases">
        <authorList>
            <person name="Mishra B."/>
        </authorList>
    </citation>
    <scope>NUCLEOTIDE SEQUENCE [LARGE SCALE GENOMIC DNA]</scope>
</reference>
<dbReference type="Gene3D" id="3.90.830.10">
    <property type="entry name" value="Syntaxin Binding Protein 1, Chain A, domain 2"/>
    <property type="match status" value="1"/>
</dbReference>
<dbReference type="GO" id="GO:0032580">
    <property type="term" value="C:Golgi cisterna membrane"/>
    <property type="evidence" value="ECO:0007669"/>
    <property type="project" value="UniProtKB-SubCell"/>
</dbReference>
<feature type="domain" description="NAD-dependent epimerase/dehydratase" evidence="16">
    <location>
        <begin position="92"/>
        <end position="329"/>
    </location>
</feature>
<evidence type="ECO:0000256" key="8">
    <source>
        <dbReference type="ARBA" id="ARBA00023034"/>
    </source>
</evidence>
<feature type="region of interest" description="Disordered" evidence="14">
    <location>
        <begin position="973"/>
        <end position="1030"/>
    </location>
</feature>
<dbReference type="Gene3D" id="3.40.50.720">
    <property type="entry name" value="NAD(P)-binding Rossmann-like Domain"/>
    <property type="match status" value="1"/>
</dbReference>
<keyword evidence="8" id="KW-0333">Golgi apparatus</keyword>
<evidence type="ECO:0000256" key="12">
    <source>
        <dbReference type="ARBA" id="ARBA00050136"/>
    </source>
</evidence>
<dbReference type="Gene3D" id="1.25.40.60">
    <property type="match status" value="1"/>
</dbReference>
<evidence type="ECO:0000313" key="18">
    <source>
        <dbReference type="Proteomes" id="UP000467841"/>
    </source>
</evidence>
<dbReference type="SUPFAM" id="SSF56815">
    <property type="entry name" value="Sec1/munc18-like (SM) proteins"/>
    <property type="match status" value="1"/>
</dbReference>
<keyword evidence="18" id="KW-1185">Reference proteome</keyword>
<keyword evidence="10" id="KW-0413">Isomerase</keyword>
<dbReference type="Gene3D" id="3.40.50.1910">
    <property type="match status" value="2"/>
</dbReference>
<accession>A0A6D2I8D3</accession>
<evidence type="ECO:0000256" key="15">
    <source>
        <dbReference type="SAM" id="Phobius"/>
    </source>
</evidence>
<dbReference type="InterPro" id="IPR043154">
    <property type="entry name" value="Sec-1-like_dom1"/>
</dbReference>
<evidence type="ECO:0000256" key="6">
    <source>
        <dbReference type="ARBA" id="ARBA00022989"/>
    </source>
</evidence>
<evidence type="ECO:0000256" key="2">
    <source>
        <dbReference type="ARBA" id="ARBA00007637"/>
    </source>
</evidence>
<keyword evidence="9 15" id="KW-0472">Membrane</keyword>
<dbReference type="Gene3D" id="3.90.25.10">
    <property type="entry name" value="UDP-galactose 4-epimerase, domain 1"/>
    <property type="match status" value="1"/>
</dbReference>
<protein>
    <recommendedName>
        <fullName evidence="13">UDP-glucuronate 4-epimerase</fullName>
        <ecNumber evidence="13">5.1.3.6</ecNumber>
    </recommendedName>
</protein>
<evidence type="ECO:0000256" key="7">
    <source>
        <dbReference type="ARBA" id="ARBA00023027"/>
    </source>
</evidence>
<feature type="compositionally biased region" description="Basic and acidic residues" evidence="14">
    <location>
        <begin position="974"/>
        <end position="983"/>
    </location>
</feature>
<dbReference type="Proteomes" id="UP000467841">
    <property type="component" value="Unassembled WGS sequence"/>
</dbReference>
<gene>
    <name evidence="17" type="ORF">MERR_LOCUS13363</name>
</gene>
<feature type="region of interest" description="Disordered" evidence="14">
    <location>
        <begin position="908"/>
        <end position="935"/>
    </location>
</feature>
<dbReference type="SUPFAM" id="SSF51735">
    <property type="entry name" value="NAD(P)-binding Rossmann-fold domains"/>
    <property type="match status" value="1"/>
</dbReference>
<comment type="similarity">
    <text evidence="3">Belongs to the STXBP/unc-18/SEC1 family.</text>
</comment>
<keyword evidence="5 15" id="KW-0812">Transmembrane</keyword>
<dbReference type="OrthoDB" id="2228at2759"/>
<dbReference type="GO" id="GO:0016192">
    <property type="term" value="P:vesicle-mediated transport"/>
    <property type="evidence" value="ECO:0007669"/>
    <property type="project" value="InterPro"/>
</dbReference>
<name>A0A6D2I8D3_9BRAS</name>
<comment type="caution">
    <text evidence="17">The sequence shown here is derived from an EMBL/GenBank/DDBJ whole genome shotgun (WGS) entry which is preliminary data.</text>
</comment>
<dbReference type="InterPro" id="IPR036291">
    <property type="entry name" value="NAD(P)-bd_dom_sf"/>
</dbReference>
<evidence type="ECO:0000256" key="10">
    <source>
        <dbReference type="ARBA" id="ARBA00023235"/>
    </source>
</evidence>
<organism evidence="17 18">
    <name type="scientific">Microthlaspi erraticum</name>
    <dbReference type="NCBI Taxonomy" id="1685480"/>
    <lineage>
        <taxon>Eukaryota</taxon>
        <taxon>Viridiplantae</taxon>
        <taxon>Streptophyta</taxon>
        <taxon>Embryophyta</taxon>
        <taxon>Tracheophyta</taxon>
        <taxon>Spermatophyta</taxon>
        <taxon>Magnoliopsida</taxon>
        <taxon>eudicotyledons</taxon>
        <taxon>Gunneridae</taxon>
        <taxon>Pentapetalae</taxon>
        <taxon>rosids</taxon>
        <taxon>malvids</taxon>
        <taxon>Brassicales</taxon>
        <taxon>Brassicaceae</taxon>
        <taxon>Coluteocarpeae</taxon>
        <taxon>Microthlaspi</taxon>
    </lineage>
</organism>
<evidence type="ECO:0000256" key="4">
    <source>
        <dbReference type="ARBA" id="ARBA00011738"/>
    </source>
</evidence>
<dbReference type="PRINTS" id="PR01713">
    <property type="entry name" value="NUCEPIMERASE"/>
</dbReference>
<sequence>MSHLDDNPSTPGKYKSPHLQRTRWQSSVAKLAFWSLVFVGLLFIFFYRSPISNPSSSDPSRRSLRTYSWGGPAWEKRVRSSARLRSRNGLSVLVTGAAGFVGTHVSAALKRRGDGVLGLDNFNDYYETSLKRSRQALLERSGVFIVEGDINDASLLKKLFEVVPFTHVMHLAAQAGVRYAMENPSSYVHSNIAGFVNLLEVCKSANPQPAIVWASSSSVYGLNTKVPFSEKDRTDQPASLYAATKKAGEEIAHTYNHIYGLSLTGLRFFTVYGPWGRPDMAYFFFTRDILKGKAISIFQGANHGTVARDFTYIDDIVKGCLGALDTAEKSTGSGGKKRGAAQLRVFNLGNTSPVAVSELVSILERVLKVKAKRKMMKLPRNGDVQFTHANISSAERELGYRPSTDLQTGLNKFVRCCRLSSSSTASDPHLIYPSMSFSDSESSSSHARDGGDYKFFRQISRDRLLHEMLGSTKTGDSKAWKILIMDRVTVKVMSQSCKMADITDQGISLVEELFKRREPMPGMDAIYFIQPSKENIVMFLSDMSGREPLYRKAYIFFSSTIPKELVNHIKSDCSVLPRIGALRELNMEYFPIDNQGFLTDHEQALETLYAEDADKSRHFDICLNMMATRIATVFASLKELPFVRYRAARSNASRDMVPSKLAAAIWDCISKYKAIPNFPQTETCELLIVDRSVDQIAPIIHEWTYDAMCHDLLDMEGNKHVLEVPSKTGGPPEKKEIVLEDHDPVWLELRHSHIADASERLHEKMTNFVSKNKAAQMRSKEGSEMSTRDLQKIVQALPQYGEQVDKLSTHVELAGKINRIIRDTGLRDLGQLEQDLVFGDAGAKDVINFLRTNQDTNPENKLRLLMIYATVYPEKFEGDKGVKLMQLARLSPVDMKVISNMKLIAGSPESKTKSGSFSLKFDAGKTKQANRKDRSGEEESWQLFRFYPMLEELLEKLVKGDLSKSDYLCMNTKEASEKEESEARTGSVRKTSAPPAAVPERKATPHSMRSRRTATWARPHSSDDGSSSDSVLKTASADFKKLGQRIFVFIIGGATRSELRVCHKMTSSLRREVVLGSTSFDDPPQYITKLKLLSEKDITAAPAQPFKPQYW</sequence>
<evidence type="ECO:0000256" key="3">
    <source>
        <dbReference type="ARBA" id="ARBA00009884"/>
    </source>
</evidence>
<dbReference type="InterPro" id="IPR036045">
    <property type="entry name" value="Sec1-like_sf"/>
</dbReference>
<dbReference type="EMBL" id="CACVBM020001049">
    <property type="protein sequence ID" value="CAA7026128.1"/>
    <property type="molecule type" value="Genomic_DNA"/>
</dbReference>
<evidence type="ECO:0000256" key="11">
    <source>
        <dbReference type="ARBA" id="ARBA00023277"/>
    </source>
</evidence>
<comment type="similarity">
    <text evidence="2">Belongs to the NAD(P)-dependent epimerase/dehydratase family.</text>
</comment>
<dbReference type="PANTHER" id="PTHR43574">
    <property type="entry name" value="EPIMERASE-RELATED"/>
    <property type="match status" value="1"/>
</dbReference>
<feature type="transmembrane region" description="Helical" evidence="15">
    <location>
        <begin position="28"/>
        <end position="47"/>
    </location>
</feature>
<dbReference type="EC" id="5.1.3.6" evidence="13"/>
<evidence type="ECO:0000259" key="16">
    <source>
        <dbReference type="Pfam" id="PF01370"/>
    </source>
</evidence>
<evidence type="ECO:0000256" key="5">
    <source>
        <dbReference type="ARBA" id="ARBA00022692"/>
    </source>
</evidence>
<evidence type="ECO:0000256" key="13">
    <source>
        <dbReference type="ARBA" id="ARBA00066697"/>
    </source>
</evidence>
<feature type="compositionally biased region" description="Basic and acidic residues" evidence="14">
    <location>
        <begin position="922"/>
        <end position="935"/>
    </location>
</feature>
<proteinExistence type="inferred from homology"/>
<dbReference type="Pfam" id="PF01370">
    <property type="entry name" value="Epimerase"/>
    <property type="match status" value="1"/>
</dbReference>
<dbReference type="Gene3D" id="3.40.50.2060">
    <property type="match status" value="1"/>
</dbReference>
<dbReference type="FunFam" id="3.40.50.720:FF:000198">
    <property type="entry name" value="UDP-glucuronate 4-epimerase 3"/>
    <property type="match status" value="1"/>
</dbReference>
<evidence type="ECO:0000256" key="9">
    <source>
        <dbReference type="ARBA" id="ARBA00023136"/>
    </source>
</evidence>
<dbReference type="AlphaFoldDB" id="A0A6D2I8D3"/>
<dbReference type="InterPro" id="IPR027482">
    <property type="entry name" value="Sec1-like_dom2"/>
</dbReference>
<keyword evidence="11" id="KW-0119">Carbohydrate metabolism</keyword>
<comment type="subcellular location">
    <subcellularLocation>
        <location evidence="1">Golgi apparatus</location>
        <location evidence="1">Golgi stack membrane</location>
        <topology evidence="1">Multi-pass membrane protein</topology>
    </subcellularLocation>
</comment>
<dbReference type="Pfam" id="PF00995">
    <property type="entry name" value="Sec1"/>
    <property type="match status" value="1"/>
</dbReference>
<evidence type="ECO:0000256" key="14">
    <source>
        <dbReference type="SAM" id="MobiDB-lite"/>
    </source>
</evidence>
<dbReference type="InterPro" id="IPR001619">
    <property type="entry name" value="Sec1-like"/>
</dbReference>
<comment type="catalytic activity">
    <reaction evidence="12">
        <text>UDP-alpha-D-glucuronate = UDP-alpha-D-galacturonate</text>
        <dbReference type="Rhea" id="RHEA:11404"/>
        <dbReference type="ChEBI" id="CHEBI:57635"/>
        <dbReference type="ChEBI" id="CHEBI:58052"/>
        <dbReference type="EC" id="5.1.3.6"/>
    </reaction>
</comment>
<keyword evidence="6 15" id="KW-1133">Transmembrane helix</keyword>
<keyword evidence="7" id="KW-0520">NAD</keyword>